<feature type="domain" description="MRH" evidence="8">
    <location>
        <begin position="425"/>
        <end position="532"/>
    </location>
</feature>
<evidence type="ECO:0000313" key="9">
    <source>
        <dbReference type="EMBL" id="KAF7776453.1"/>
    </source>
</evidence>
<feature type="chain" id="PRO_5034218792" description="Glucosidase 2 subunit beta" evidence="7">
    <location>
        <begin position="19"/>
        <end position="546"/>
    </location>
</feature>
<dbReference type="GO" id="GO:0017177">
    <property type="term" value="C:glucosidase II complex"/>
    <property type="evidence" value="ECO:0007669"/>
    <property type="project" value="TreeGrafter"/>
</dbReference>
<proteinExistence type="predicted"/>
<organism evidence="9 10">
    <name type="scientific">Agaricus bisporus var. burnettii</name>
    <dbReference type="NCBI Taxonomy" id="192524"/>
    <lineage>
        <taxon>Eukaryota</taxon>
        <taxon>Fungi</taxon>
        <taxon>Dikarya</taxon>
        <taxon>Basidiomycota</taxon>
        <taxon>Agaricomycotina</taxon>
        <taxon>Agaricomycetes</taxon>
        <taxon>Agaricomycetidae</taxon>
        <taxon>Agaricales</taxon>
        <taxon>Agaricineae</taxon>
        <taxon>Agaricaceae</taxon>
        <taxon>Agaricus</taxon>
    </lineage>
</organism>
<evidence type="ECO:0000256" key="1">
    <source>
        <dbReference type="ARBA" id="ARBA00022387"/>
    </source>
</evidence>
<feature type="compositionally biased region" description="Polar residues" evidence="6">
    <location>
        <begin position="453"/>
        <end position="466"/>
    </location>
</feature>
<dbReference type="SUPFAM" id="SSF50911">
    <property type="entry name" value="Mannose 6-phosphate receptor domain"/>
    <property type="match status" value="1"/>
</dbReference>
<evidence type="ECO:0000259" key="8">
    <source>
        <dbReference type="PROSITE" id="PS51914"/>
    </source>
</evidence>
<sequence>MLAYFLLLLPLSTQVAGALDKTFGVAPDLVSKYVPTNGKWKCLDGSKEIPWELVNDDSCDCADGSDEPGTGACPDTFFYCHNKGHIGASIPSSRVRDGICEPQCCDGSDERPGVCKNVCEEVGEAHQKKNAAEMKLRKTGSKIRSTYIAFAHKEKKRLEERTAALEKEIQAKEIEVQQLKNTAERTESFDAAVLEHKKQSPLYLNVIDHHNALEYLQSEVERYRKAEKKLGEILDTLRRGYNPNYQDMAVLEAVRGWEKHADLPHINDVGKEGEAAEEEKKEKPPAATTVDGEVWTEEMLQKELKALIKTDFDSLLVEDDEYHRSNEVQEENQFDVTSYLPDFAVGYYDQLKDGLVSLFGSAPEASTKDSTKGSAKATKAREAFNKADQELRQLQTDKQQSEREAAKIFDVKHFGAEGAWKKLDNTCIEYDDGDYIYETCFFKESKQKPKGSGITQSLGNFESWNPSPDVEPGTPEYYSKQVYKHGSRCWNGPERNVIFILTCGTENTITSVQELEKCEYQFTGTTPALCLPVTESNTNNKSRQEL</sequence>
<dbReference type="InterPro" id="IPR044865">
    <property type="entry name" value="MRH_dom"/>
</dbReference>
<feature type="region of interest" description="Disordered" evidence="6">
    <location>
        <begin position="447"/>
        <end position="472"/>
    </location>
</feature>
<keyword evidence="5" id="KW-0175">Coiled coil</keyword>
<feature type="coiled-coil region" evidence="5">
    <location>
        <begin position="148"/>
        <end position="189"/>
    </location>
</feature>
<dbReference type="Gene3D" id="2.70.130.10">
    <property type="entry name" value="Mannose-6-phosphate receptor binding domain"/>
    <property type="match status" value="1"/>
</dbReference>
<evidence type="ECO:0000256" key="5">
    <source>
        <dbReference type="SAM" id="Coils"/>
    </source>
</evidence>
<dbReference type="PROSITE" id="PS51914">
    <property type="entry name" value="MRH"/>
    <property type="match status" value="1"/>
</dbReference>
<dbReference type="InterPro" id="IPR036607">
    <property type="entry name" value="PRKCSH"/>
</dbReference>
<name>A0A8H7F478_AGABI</name>
<dbReference type="Pfam" id="PF13015">
    <property type="entry name" value="PRKCSH_1"/>
    <property type="match status" value="1"/>
</dbReference>
<dbReference type="AlphaFoldDB" id="A0A8H7F478"/>
<evidence type="ECO:0000313" key="10">
    <source>
        <dbReference type="Proteomes" id="UP000629468"/>
    </source>
</evidence>
<keyword evidence="3" id="KW-0256">Endoplasmic reticulum</keyword>
<feature type="coiled-coil region" evidence="5">
    <location>
        <begin position="377"/>
        <end position="404"/>
    </location>
</feature>
<dbReference type="PANTHER" id="PTHR12630:SF1">
    <property type="entry name" value="GLUCOSIDASE 2 SUBUNIT BETA"/>
    <property type="match status" value="1"/>
</dbReference>
<evidence type="ECO:0000256" key="4">
    <source>
        <dbReference type="ARBA" id="ARBA00023157"/>
    </source>
</evidence>
<dbReference type="GO" id="GO:0006491">
    <property type="term" value="P:N-glycan processing"/>
    <property type="evidence" value="ECO:0007669"/>
    <property type="project" value="TreeGrafter"/>
</dbReference>
<dbReference type="EMBL" id="JABXXO010000006">
    <property type="protein sequence ID" value="KAF7776453.1"/>
    <property type="molecule type" value="Genomic_DNA"/>
</dbReference>
<comment type="caution">
    <text evidence="9">The sequence shown here is derived from an EMBL/GenBank/DDBJ whole genome shotgun (WGS) entry which is preliminary data.</text>
</comment>
<gene>
    <name evidence="9" type="ORF">Agabi119p4_4846</name>
</gene>
<evidence type="ECO:0000256" key="2">
    <source>
        <dbReference type="ARBA" id="ARBA00022729"/>
    </source>
</evidence>
<reference evidence="9 10" key="1">
    <citation type="journal article" name="Sci. Rep.">
        <title>Telomere-to-telomere assembled and centromere annotated genomes of the two main subspecies of the button mushroom Agaricus bisporus reveal especially polymorphic chromosome ends.</title>
        <authorList>
            <person name="Sonnenberg A.S.M."/>
            <person name="Sedaghat-Telgerd N."/>
            <person name="Lavrijssen B."/>
            <person name="Ohm R.A."/>
            <person name="Hendrickx P.M."/>
            <person name="Scholtmeijer K."/>
            <person name="Baars J.J.P."/>
            <person name="van Peer A."/>
        </authorList>
    </citation>
    <scope>NUCLEOTIDE SEQUENCE [LARGE SCALE GENOMIC DNA]</scope>
    <source>
        <strain evidence="9 10">H119_p4</strain>
    </source>
</reference>
<dbReference type="Proteomes" id="UP000629468">
    <property type="component" value="Unassembled WGS sequence"/>
</dbReference>
<protein>
    <recommendedName>
        <fullName evidence="1">Glucosidase 2 subunit beta</fullName>
    </recommendedName>
</protein>
<dbReference type="PANTHER" id="PTHR12630">
    <property type="entry name" value="N-LINKED OLIGOSACCHARIDE PROCESSING"/>
    <property type="match status" value="1"/>
</dbReference>
<evidence type="ECO:0000256" key="7">
    <source>
        <dbReference type="SAM" id="SignalP"/>
    </source>
</evidence>
<dbReference type="Pfam" id="PF12999">
    <property type="entry name" value="PRKCSH-like"/>
    <property type="match status" value="1"/>
</dbReference>
<dbReference type="InterPro" id="IPR028146">
    <property type="entry name" value="PRKCSH_N"/>
</dbReference>
<evidence type="ECO:0000256" key="6">
    <source>
        <dbReference type="SAM" id="MobiDB-lite"/>
    </source>
</evidence>
<dbReference type="InterPro" id="IPR039794">
    <property type="entry name" value="Gtb1-like"/>
</dbReference>
<evidence type="ECO:0000256" key="3">
    <source>
        <dbReference type="ARBA" id="ARBA00022824"/>
    </source>
</evidence>
<dbReference type="InterPro" id="IPR009011">
    <property type="entry name" value="Man6P_isomerase_rcpt-bd_dom_sf"/>
</dbReference>
<keyword evidence="2 7" id="KW-0732">Signal</keyword>
<accession>A0A8H7F478</accession>
<feature type="signal peptide" evidence="7">
    <location>
        <begin position="1"/>
        <end position="18"/>
    </location>
</feature>
<keyword evidence="4" id="KW-1015">Disulfide bond</keyword>